<proteinExistence type="inferred from homology"/>
<evidence type="ECO:0000259" key="12">
    <source>
        <dbReference type="Pfam" id="PF02687"/>
    </source>
</evidence>
<evidence type="ECO:0000256" key="2">
    <source>
        <dbReference type="ARBA" id="ARBA00008697"/>
    </source>
</evidence>
<evidence type="ECO:0000256" key="10">
    <source>
        <dbReference type="ARBA" id="ARBA00024973"/>
    </source>
</evidence>
<dbReference type="RefSeq" id="WP_186084504.1">
    <property type="nucleotide sequence ID" value="NZ_BMDB01000003.1"/>
</dbReference>
<keyword evidence="9 11" id="KW-0472">Membrane</keyword>
<evidence type="ECO:0000256" key="5">
    <source>
        <dbReference type="ARBA" id="ARBA00022448"/>
    </source>
</evidence>
<dbReference type="Proteomes" id="UP000521032">
    <property type="component" value="Unassembled WGS sequence"/>
</dbReference>
<feature type="transmembrane region" description="Helical" evidence="11">
    <location>
        <begin position="305"/>
        <end position="326"/>
    </location>
</feature>
<evidence type="ECO:0000256" key="4">
    <source>
        <dbReference type="ARBA" id="ARBA00016962"/>
    </source>
</evidence>
<keyword evidence="5" id="KW-0813">Transport</keyword>
<dbReference type="InterPro" id="IPR003838">
    <property type="entry name" value="ABC3_permease_C"/>
</dbReference>
<name>A0A6V7R0Y4_9BACL</name>
<feature type="transmembrane region" description="Helical" evidence="11">
    <location>
        <begin position="220"/>
        <end position="242"/>
    </location>
</feature>
<keyword evidence="6" id="KW-1003">Cell membrane</keyword>
<comment type="subunit">
    <text evidence="3">The complex is composed of two ATP-binding proteins (HrtA), two transmembrane proteins (HrtB) and a solute-binding protein.</text>
</comment>
<reference evidence="13 14" key="1">
    <citation type="submission" date="2020-07" db="EMBL/GenBank/DDBJ databases">
        <authorList>
            <person name="Criscuolo A."/>
        </authorList>
    </citation>
    <scope>NUCLEOTIDE SEQUENCE [LARGE SCALE GENOMIC DNA]</scope>
    <source>
        <strain evidence="14">CIP 111030</strain>
    </source>
</reference>
<accession>A0A6V7R0Y4</accession>
<feature type="transmembrane region" description="Helical" evidence="11">
    <location>
        <begin position="263"/>
        <end position="293"/>
    </location>
</feature>
<dbReference type="GO" id="GO:0005886">
    <property type="term" value="C:plasma membrane"/>
    <property type="evidence" value="ECO:0007669"/>
    <property type="project" value="UniProtKB-SubCell"/>
</dbReference>
<evidence type="ECO:0000256" key="8">
    <source>
        <dbReference type="ARBA" id="ARBA00022989"/>
    </source>
</evidence>
<keyword evidence="7 11" id="KW-0812">Transmembrane</keyword>
<dbReference type="Pfam" id="PF02687">
    <property type="entry name" value="FtsX"/>
    <property type="match status" value="1"/>
</dbReference>
<evidence type="ECO:0000256" key="7">
    <source>
        <dbReference type="ARBA" id="ARBA00022692"/>
    </source>
</evidence>
<dbReference type="PANTHER" id="PTHR43738:SF1">
    <property type="entry name" value="HEMIN TRANSPORT SYSTEM PERMEASE PROTEIN HRTB-RELATED"/>
    <property type="match status" value="1"/>
</dbReference>
<gene>
    <name evidence="13" type="ORF">JEOSCH030_00130</name>
</gene>
<comment type="similarity">
    <text evidence="2">Belongs to the ABC-4 integral membrane protein family. HrtB subfamily.</text>
</comment>
<evidence type="ECO:0000256" key="6">
    <source>
        <dbReference type="ARBA" id="ARBA00022475"/>
    </source>
</evidence>
<dbReference type="AlphaFoldDB" id="A0A6V7R0Y4"/>
<evidence type="ECO:0000256" key="11">
    <source>
        <dbReference type="SAM" id="Phobius"/>
    </source>
</evidence>
<comment type="caution">
    <text evidence="13">The sequence shown here is derived from an EMBL/GenBank/DDBJ whole genome shotgun (WGS) entry which is preliminary data.</text>
</comment>
<keyword evidence="8 11" id="KW-1133">Transmembrane helix</keyword>
<protein>
    <recommendedName>
        <fullName evidence="4">Putative hemin transport system permease protein HrtB</fullName>
    </recommendedName>
</protein>
<evidence type="ECO:0000256" key="1">
    <source>
        <dbReference type="ARBA" id="ARBA00004651"/>
    </source>
</evidence>
<evidence type="ECO:0000256" key="3">
    <source>
        <dbReference type="ARBA" id="ARBA00011131"/>
    </source>
</evidence>
<sequence length="340" mass="37641">MNIAFKELKYYKFKYLLIGLILFLLAFLVMFVSSLAQGLGKDNISMIENLNGDKIMIHEEADNQINQSVLEDKDLEQATDNGYYPVSMKMLRIQDGDGIQLLYSDDAVNYTVVEGHEPTSKNEILLDETLSETYKFGDTIEARDYDGVTYTVSGFVDKTMYAHTSVGFVTKDGFKKIDEEVTPTFAVGDKTHDTQSHINLITKENAMNGIPSFQAEQLPLNLMVIFLFVISAIVISAFFYVITIQKTKEYGILKAIGTTSGKMIVSIIVEVMTIVILSTVIAIGLTFLLANFLPVSMPFFVNNNLVLLLFGSFIGVSLIGALLSVVKVIRIDPLSAIGGE</sequence>
<evidence type="ECO:0000256" key="9">
    <source>
        <dbReference type="ARBA" id="ARBA00023136"/>
    </source>
</evidence>
<comment type="subcellular location">
    <subcellularLocation>
        <location evidence="1">Cell membrane</location>
        <topology evidence="1">Multi-pass membrane protein</topology>
    </subcellularLocation>
</comment>
<evidence type="ECO:0000313" key="14">
    <source>
        <dbReference type="Proteomes" id="UP000521032"/>
    </source>
</evidence>
<organism evidence="13 14">
    <name type="scientific">Phocicoccus schoeneichii</name>
    <dbReference type="NCBI Taxonomy" id="1812261"/>
    <lineage>
        <taxon>Bacteria</taxon>
        <taxon>Bacillati</taxon>
        <taxon>Bacillota</taxon>
        <taxon>Bacilli</taxon>
        <taxon>Bacillales</taxon>
        <taxon>Salinicoccaceae</taxon>
        <taxon>Phocicoccus</taxon>
    </lineage>
</organism>
<comment type="function">
    <text evidence="10">Part of the ABC transporter complex hrt involved in hemin import. Responsible for the translocation of the substrate across the membrane.</text>
</comment>
<dbReference type="PANTHER" id="PTHR43738">
    <property type="entry name" value="ABC TRANSPORTER, MEMBRANE PROTEIN"/>
    <property type="match status" value="1"/>
</dbReference>
<dbReference type="InterPro" id="IPR051125">
    <property type="entry name" value="ABC-4/HrtB_transporter"/>
</dbReference>
<dbReference type="EMBL" id="CAJEWE010000003">
    <property type="protein sequence ID" value="CAD2070966.1"/>
    <property type="molecule type" value="Genomic_DNA"/>
</dbReference>
<keyword evidence="14" id="KW-1185">Reference proteome</keyword>
<feature type="domain" description="ABC3 transporter permease C-terminal" evidence="12">
    <location>
        <begin position="222"/>
        <end position="333"/>
    </location>
</feature>
<evidence type="ECO:0000313" key="13">
    <source>
        <dbReference type="EMBL" id="CAD2070966.1"/>
    </source>
</evidence>